<proteinExistence type="predicted"/>
<dbReference type="RefSeq" id="WP_152812740.1">
    <property type="nucleotide sequence ID" value="NZ_VJXX01000001.1"/>
</dbReference>
<dbReference type="AlphaFoldDB" id="A0A7X1NNN9"/>
<protein>
    <submittedName>
        <fullName evidence="4">Pilus assembly protein TadE</fullName>
    </submittedName>
</protein>
<dbReference type="InterPro" id="IPR049790">
    <property type="entry name" value="Rv3655c/TadE"/>
</dbReference>
<dbReference type="Proteomes" id="UP000326464">
    <property type="component" value="Unassembled WGS sequence"/>
</dbReference>
<evidence type="ECO:0000259" key="3">
    <source>
        <dbReference type="Pfam" id="PF07811"/>
    </source>
</evidence>
<keyword evidence="2" id="KW-0812">Transmembrane</keyword>
<feature type="transmembrane region" description="Helical" evidence="2">
    <location>
        <begin position="56"/>
        <end position="77"/>
    </location>
</feature>
<accession>A0A7X1NNN9</accession>
<comment type="caution">
    <text evidence="4">The sequence shown here is derived from an EMBL/GenBank/DDBJ whole genome shotgun (WGS) entry which is preliminary data.</text>
</comment>
<name>A0A7X1NNN9_9MICC</name>
<dbReference type="NCBIfam" id="NF041390">
    <property type="entry name" value="TadE_Rv3655c"/>
    <property type="match status" value="1"/>
</dbReference>
<reference evidence="5" key="1">
    <citation type="submission" date="2019-07" db="EMBL/GenBank/DDBJ databases">
        <title>Arthrobacter KR32 sp. nov., isolated from mountain cheese made of cows milk.</title>
        <authorList>
            <person name="Flegler A."/>
        </authorList>
    </citation>
    <scope>NUCLEOTIDE SEQUENCE [LARGE SCALE GENOMIC DNA]</scope>
    <source>
        <strain evidence="5">KR32</strain>
    </source>
</reference>
<feature type="domain" description="TadE-like" evidence="3">
    <location>
        <begin position="48"/>
        <end position="90"/>
    </location>
</feature>
<evidence type="ECO:0000256" key="2">
    <source>
        <dbReference type="SAM" id="Phobius"/>
    </source>
</evidence>
<dbReference type="InterPro" id="IPR012495">
    <property type="entry name" value="TadE-like_dom"/>
</dbReference>
<evidence type="ECO:0000313" key="5">
    <source>
        <dbReference type="Proteomes" id="UP000326464"/>
    </source>
</evidence>
<evidence type="ECO:0000256" key="1">
    <source>
        <dbReference type="SAM" id="MobiDB-lite"/>
    </source>
</evidence>
<sequence>MRRDQGGSDGGHVGARAAPGVDPARDPARVLQSFDHTRVQGRECFERGSVTAEVAVVVPALVLLAGLLLGIGHVGVLQLRIDEAARAGAREAVRGESSASVQQTVRRLAGEGAVASIESRGGWTTVHVRAEVVGPVVDLMDIDLIASASGREEANG</sequence>
<keyword evidence="2" id="KW-1133">Transmembrane helix</keyword>
<keyword evidence="2" id="KW-0472">Membrane</keyword>
<gene>
    <name evidence="4" type="ORF">FNH21_05015</name>
</gene>
<evidence type="ECO:0000313" key="4">
    <source>
        <dbReference type="EMBL" id="MPY10084.1"/>
    </source>
</evidence>
<feature type="region of interest" description="Disordered" evidence="1">
    <location>
        <begin position="1"/>
        <end position="26"/>
    </location>
</feature>
<keyword evidence="5" id="KW-1185">Reference proteome</keyword>
<dbReference type="Pfam" id="PF07811">
    <property type="entry name" value="TadE"/>
    <property type="match status" value="1"/>
</dbReference>
<organism evidence="4 5">
    <name type="scientific">Arthrobacter bussei</name>
    <dbReference type="NCBI Taxonomy" id="2594179"/>
    <lineage>
        <taxon>Bacteria</taxon>
        <taxon>Bacillati</taxon>
        <taxon>Actinomycetota</taxon>
        <taxon>Actinomycetes</taxon>
        <taxon>Micrococcales</taxon>
        <taxon>Micrococcaceae</taxon>
        <taxon>Arthrobacter</taxon>
    </lineage>
</organism>
<dbReference type="EMBL" id="VJXX01000001">
    <property type="protein sequence ID" value="MPY10084.1"/>
    <property type="molecule type" value="Genomic_DNA"/>
</dbReference>
<dbReference type="OrthoDB" id="4955224at2"/>